<organism evidence="2 3">
    <name type="scientific">Jannaschia rubra</name>
    <dbReference type="NCBI Taxonomy" id="282197"/>
    <lineage>
        <taxon>Bacteria</taxon>
        <taxon>Pseudomonadati</taxon>
        <taxon>Pseudomonadota</taxon>
        <taxon>Alphaproteobacteria</taxon>
        <taxon>Rhodobacterales</taxon>
        <taxon>Roseobacteraceae</taxon>
        <taxon>Jannaschia</taxon>
    </lineage>
</organism>
<dbReference type="GO" id="GO:0019441">
    <property type="term" value="P:L-tryptophan catabolic process to kynurenine"/>
    <property type="evidence" value="ECO:0007669"/>
    <property type="project" value="InterPro"/>
</dbReference>
<dbReference type="STRING" id="282197.SAMN04488517_102669"/>
<dbReference type="Pfam" id="PF04199">
    <property type="entry name" value="Cyclase"/>
    <property type="match status" value="1"/>
</dbReference>
<accession>A0A0M6XU75</accession>
<feature type="chain" id="PRO_5005807193" evidence="1">
    <location>
        <begin position="23"/>
        <end position="263"/>
    </location>
</feature>
<dbReference type="InterPro" id="IPR037175">
    <property type="entry name" value="KFase_sf"/>
</dbReference>
<keyword evidence="3" id="KW-1185">Reference proteome</keyword>
<feature type="signal peptide" evidence="1">
    <location>
        <begin position="1"/>
        <end position="22"/>
    </location>
</feature>
<keyword evidence="1" id="KW-0732">Signal</keyword>
<reference evidence="2 3" key="1">
    <citation type="submission" date="2015-07" db="EMBL/GenBank/DDBJ databases">
        <authorList>
            <person name="Noorani M."/>
        </authorList>
    </citation>
    <scope>NUCLEOTIDE SEQUENCE [LARGE SCALE GENOMIC DNA]</scope>
    <source>
        <strain evidence="2 3">CECT 5088</strain>
    </source>
</reference>
<dbReference type="GO" id="GO:0004061">
    <property type="term" value="F:arylformamidase activity"/>
    <property type="evidence" value="ECO:0007669"/>
    <property type="project" value="UniProtKB-EC"/>
</dbReference>
<dbReference type="RefSeq" id="WP_055683194.1">
    <property type="nucleotide sequence ID" value="NZ_CXPG01000020.1"/>
</dbReference>
<dbReference type="SUPFAM" id="SSF102198">
    <property type="entry name" value="Putative cyclase"/>
    <property type="match status" value="1"/>
</dbReference>
<dbReference type="EMBL" id="CXPG01000020">
    <property type="protein sequence ID" value="CTQ33833.1"/>
    <property type="molecule type" value="Genomic_DNA"/>
</dbReference>
<evidence type="ECO:0000313" key="2">
    <source>
        <dbReference type="EMBL" id="CTQ33833.1"/>
    </source>
</evidence>
<evidence type="ECO:0000256" key="1">
    <source>
        <dbReference type="SAM" id="SignalP"/>
    </source>
</evidence>
<dbReference type="Gene3D" id="3.50.30.50">
    <property type="entry name" value="Putative cyclase"/>
    <property type="match status" value="1"/>
</dbReference>
<name>A0A0M6XU75_9RHOB</name>
<dbReference type="PANTHER" id="PTHR31118:SF12">
    <property type="entry name" value="CYCLASE-LIKE PROTEIN 2"/>
    <property type="match status" value="1"/>
</dbReference>
<dbReference type="PANTHER" id="PTHR31118">
    <property type="entry name" value="CYCLASE-LIKE PROTEIN 2"/>
    <property type="match status" value="1"/>
</dbReference>
<keyword evidence="2" id="KW-0378">Hydrolase</keyword>
<dbReference type="AlphaFoldDB" id="A0A0M6XU75"/>
<dbReference type="InterPro" id="IPR007325">
    <property type="entry name" value="KFase/CYL"/>
</dbReference>
<gene>
    <name evidence="2" type="primary">kynB</name>
    <name evidence="2" type="ORF">JAN5088_02619</name>
</gene>
<dbReference type="Proteomes" id="UP000048908">
    <property type="component" value="Unassembled WGS sequence"/>
</dbReference>
<dbReference type="EC" id="3.5.1.9" evidence="2"/>
<evidence type="ECO:0000313" key="3">
    <source>
        <dbReference type="Proteomes" id="UP000048908"/>
    </source>
</evidence>
<protein>
    <submittedName>
        <fullName evidence="2">Kynurenine formamidase</fullName>
        <ecNumber evidence="2">3.5.1.9</ecNumber>
    </submittedName>
</protein>
<sequence>MRHHLKTWTITAALILPGPLAAQDMTAGRWIDLTHPFNADSVYWPTAKMFEQEEVFAGHTDGGWYYSAYNFSAAEHGGTHLDAPIHFAEGGSTSDAIPVEQMIGPGIVIDVTAQSEADVDYLVTADDIRAFEAEHGEIPQGAVVLLNTGRASLYPDREPYMGTAARGEEAVKDLHFPGLGTDGAILLVERGIGAVGIDTPSIDYGQSADFATHVELMTNGIPAFENVADMSDLPPTGSTIVALPMKIEGGSGGPLRIVAHLSE</sequence>
<dbReference type="OrthoDB" id="9777007at2"/>
<proteinExistence type="predicted"/>